<dbReference type="KEGG" id="ahel:Q31a_18400"/>
<protein>
    <submittedName>
        <fullName evidence="1">Uncharacterized protein</fullName>
    </submittedName>
</protein>
<dbReference type="EMBL" id="CP036298">
    <property type="protein sequence ID" value="QDV23539.1"/>
    <property type="molecule type" value="Genomic_DNA"/>
</dbReference>
<dbReference type="AlphaFoldDB" id="A0A518G4S1"/>
<keyword evidence="2" id="KW-1185">Reference proteome</keyword>
<name>A0A518G4S1_9BACT</name>
<gene>
    <name evidence="1" type="ORF">Q31a_18400</name>
</gene>
<accession>A0A518G4S1</accession>
<proteinExistence type="predicted"/>
<evidence type="ECO:0000313" key="2">
    <source>
        <dbReference type="Proteomes" id="UP000318017"/>
    </source>
</evidence>
<organism evidence="1 2">
    <name type="scientific">Aureliella helgolandensis</name>
    <dbReference type="NCBI Taxonomy" id="2527968"/>
    <lineage>
        <taxon>Bacteria</taxon>
        <taxon>Pseudomonadati</taxon>
        <taxon>Planctomycetota</taxon>
        <taxon>Planctomycetia</taxon>
        <taxon>Pirellulales</taxon>
        <taxon>Pirellulaceae</taxon>
        <taxon>Aureliella</taxon>
    </lineage>
</organism>
<dbReference type="Proteomes" id="UP000318017">
    <property type="component" value="Chromosome"/>
</dbReference>
<evidence type="ECO:0000313" key="1">
    <source>
        <dbReference type="EMBL" id="QDV23539.1"/>
    </source>
</evidence>
<reference evidence="1 2" key="1">
    <citation type="submission" date="2019-02" db="EMBL/GenBank/DDBJ databases">
        <title>Deep-cultivation of Planctomycetes and their phenomic and genomic characterization uncovers novel biology.</title>
        <authorList>
            <person name="Wiegand S."/>
            <person name="Jogler M."/>
            <person name="Boedeker C."/>
            <person name="Pinto D."/>
            <person name="Vollmers J."/>
            <person name="Rivas-Marin E."/>
            <person name="Kohn T."/>
            <person name="Peeters S.H."/>
            <person name="Heuer A."/>
            <person name="Rast P."/>
            <person name="Oberbeckmann S."/>
            <person name="Bunk B."/>
            <person name="Jeske O."/>
            <person name="Meyerdierks A."/>
            <person name="Storesund J.E."/>
            <person name="Kallscheuer N."/>
            <person name="Luecker S."/>
            <person name="Lage O.M."/>
            <person name="Pohl T."/>
            <person name="Merkel B.J."/>
            <person name="Hornburger P."/>
            <person name="Mueller R.-W."/>
            <person name="Bruemmer F."/>
            <person name="Labrenz M."/>
            <person name="Spormann A.M."/>
            <person name="Op den Camp H."/>
            <person name="Overmann J."/>
            <person name="Amann R."/>
            <person name="Jetten M.S.M."/>
            <person name="Mascher T."/>
            <person name="Medema M.H."/>
            <person name="Devos D.P."/>
            <person name="Kaster A.-K."/>
            <person name="Ovreas L."/>
            <person name="Rohde M."/>
            <person name="Galperin M.Y."/>
            <person name="Jogler C."/>
        </authorList>
    </citation>
    <scope>NUCLEOTIDE SEQUENCE [LARGE SCALE GENOMIC DNA]</scope>
    <source>
        <strain evidence="1 2">Q31a</strain>
    </source>
</reference>
<sequence>MQQTLTLKRANGNSRSCGCLFETPSPSLQQRIHAVFQWGNHFGALFFSLLDGWPIPLVLLACRAFSRRVGALGLVAVLLGCAVMSDGRLAAAPPVIHYNLHELPSSQQAQAKLQRETQFTWRLTPLRDGLRNLANAYQLSIWIDRRIDPTQTIDLQVGSTNRATVHSALRQIAALVGAEVGLIENVVYFAPAGELSRLQLAATQLHDALSVRDVRDGRPATANMRPLQWEEVKTPNAILLEIAETWKVTVAGELPHDLWHAATLATPCTLATQLTVVCGGFEQQVLWDTGSRLQLQPLQREEKWSCLYEDQPWSLQETKQIKSEYRGSSIAKRGPQWHVTAVTEAHLALLGLATSVDHKSANSPPMTARWTGEIGGVAERVLTQFAASQQLEVVWDATCTERQKQKQVRFDVKNASLTDILNSWSEAAELRAELSGSVVTVSAAPMP</sequence>